<dbReference type="PROSITE" id="PS50294">
    <property type="entry name" value="WD_REPEATS_REGION"/>
    <property type="match status" value="6"/>
</dbReference>
<name>A0A443S851_9ACAR</name>
<feature type="repeat" description="WD" evidence="5">
    <location>
        <begin position="371"/>
        <end position="405"/>
    </location>
</feature>
<evidence type="ECO:0000259" key="6">
    <source>
        <dbReference type="Pfam" id="PF08625"/>
    </source>
</evidence>
<keyword evidence="3" id="KW-0677">Repeat</keyword>
<organism evidence="7 8">
    <name type="scientific">Leptotrombidium deliense</name>
    <dbReference type="NCBI Taxonomy" id="299467"/>
    <lineage>
        <taxon>Eukaryota</taxon>
        <taxon>Metazoa</taxon>
        <taxon>Ecdysozoa</taxon>
        <taxon>Arthropoda</taxon>
        <taxon>Chelicerata</taxon>
        <taxon>Arachnida</taxon>
        <taxon>Acari</taxon>
        <taxon>Acariformes</taxon>
        <taxon>Trombidiformes</taxon>
        <taxon>Prostigmata</taxon>
        <taxon>Anystina</taxon>
        <taxon>Parasitengona</taxon>
        <taxon>Trombiculoidea</taxon>
        <taxon>Trombiculidae</taxon>
        <taxon>Leptotrombidium</taxon>
    </lineage>
</organism>
<keyword evidence="2 5" id="KW-0853">WD repeat</keyword>
<comment type="caution">
    <text evidence="7">The sequence shown here is derived from an EMBL/GenBank/DDBJ whole genome shotgun (WGS) entry which is preliminary data.</text>
</comment>
<feature type="domain" description="U3 small nucleolar RNA-associated protein 13 C-terminal" evidence="6">
    <location>
        <begin position="603"/>
        <end position="744"/>
    </location>
</feature>
<feature type="repeat" description="WD" evidence="5">
    <location>
        <begin position="550"/>
        <end position="582"/>
    </location>
</feature>
<sequence>PKAEEEENVVNFTANESDVFVAHKNGFIKQWCYIDEETSLKRTWNTSHVGAIAFMTFDSSSTILATGGCDSLVKLWDTQRQYITHYLKGCSGVISHIKFHPKPKQDKPYYLLATGDHDSVVNVYDLKTSKLVKRFEGHSSTVTGIEILINGNEEKAITCSRDKLMMIWCLNTLECIRKFPIFESLESLFILPIGKQFRDETVNDNLVVTAGEKGVLKVWNIENGKLVYEQENSILKASESGDDGQLITQAIYTKETDEIAVVSFENNVLFYNLNDFNLVRQLVGHNDEVLDIKFLGTNENFIVVATNSRHIKIFDLRTLNCSIVEGHTDIVLSIAVIPSNPLMFASSSKDNTLRIWLFDEDSMSVTCCFKGSGHSHSVTSVAAPFKSLDWVVTASEDTTLKVWHIPDFSDDDDVKPLTSKFAVRAHEKNINALAVSPNDKLICSASQDKTAKLWSLDDQLTLVGTLRGHRRGIWCVNFSPVDQVVATSSVDGTIKIWSISDLSCLKTFEGHESSVLKVQFISRGTQLISSSSDGNIKLWRVKTNECTKTIDAHDSKVWSLAVSKDEQTVVTGGGDSKIIFWKDVTIEEQEEAAVKQEQFIEEEQKLLNLIQRKKWTKAIKIAVRLGQPFRAQNILKEIIRDEEYNEENQLKCDVVKQSLEPLREDELLSLVRFAMKWNMNSKHCQIAQRVLRVAFELLGHEKLLSIPDAKEMVESFLPFTERHFNRISNLHQSVTFMQFMWNNMKLSDNVNALRISDS</sequence>
<dbReference type="CDD" id="cd00200">
    <property type="entry name" value="WD40"/>
    <property type="match status" value="2"/>
</dbReference>
<dbReference type="SUPFAM" id="SSF50978">
    <property type="entry name" value="WD40 repeat-like"/>
    <property type="match status" value="2"/>
</dbReference>
<dbReference type="SMART" id="SM00320">
    <property type="entry name" value="WD40"/>
    <property type="match status" value="11"/>
</dbReference>
<evidence type="ECO:0000256" key="2">
    <source>
        <dbReference type="ARBA" id="ARBA00022574"/>
    </source>
</evidence>
<comment type="subcellular location">
    <subcellularLocation>
        <location evidence="1">Nucleus</location>
        <location evidence="1">Nucleolus</location>
    </subcellularLocation>
</comment>
<dbReference type="InterPro" id="IPR013934">
    <property type="entry name" value="Utp13_C"/>
</dbReference>
<dbReference type="OrthoDB" id="5414888at2759"/>
<dbReference type="GO" id="GO:0000472">
    <property type="term" value="P:endonucleolytic cleavage to generate mature 5'-end of SSU-rRNA from (SSU-rRNA, 5.8S rRNA, LSU-rRNA)"/>
    <property type="evidence" value="ECO:0007669"/>
    <property type="project" value="TreeGrafter"/>
</dbReference>
<dbReference type="Pfam" id="PF00400">
    <property type="entry name" value="WD40"/>
    <property type="match status" value="8"/>
</dbReference>
<dbReference type="Gene3D" id="2.130.10.10">
    <property type="entry name" value="YVTN repeat-like/Quinoprotein amine dehydrogenase"/>
    <property type="match status" value="3"/>
</dbReference>
<dbReference type="Proteomes" id="UP000288716">
    <property type="component" value="Unassembled WGS sequence"/>
</dbReference>
<dbReference type="STRING" id="299467.A0A443S851"/>
<dbReference type="InterPro" id="IPR001680">
    <property type="entry name" value="WD40_rpt"/>
</dbReference>
<dbReference type="InterPro" id="IPR015943">
    <property type="entry name" value="WD40/YVTN_repeat-like_dom_sf"/>
</dbReference>
<evidence type="ECO:0000256" key="5">
    <source>
        <dbReference type="PROSITE-ProRule" id="PRU00221"/>
    </source>
</evidence>
<protein>
    <submittedName>
        <fullName evidence="7">Transducin beta-like protein 3</fullName>
    </submittedName>
</protein>
<dbReference type="PANTHER" id="PTHR19854">
    <property type="entry name" value="TRANSDUCIN BETA-LIKE 3"/>
    <property type="match status" value="1"/>
</dbReference>
<dbReference type="VEuPathDB" id="VectorBase:LDEU008348"/>
<reference evidence="7 8" key="1">
    <citation type="journal article" date="2018" name="Gigascience">
        <title>Genomes of trombidid mites reveal novel predicted allergens and laterally-transferred genes associated with secondary metabolism.</title>
        <authorList>
            <person name="Dong X."/>
            <person name="Chaisiri K."/>
            <person name="Xia D."/>
            <person name="Armstrong S.D."/>
            <person name="Fang Y."/>
            <person name="Donnelly M.J."/>
            <person name="Kadowaki T."/>
            <person name="McGarry J.W."/>
            <person name="Darby A.C."/>
            <person name="Makepeace B.L."/>
        </authorList>
    </citation>
    <scope>NUCLEOTIDE SEQUENCE [LARGE SCALE GENOMIC DNA]</scope>
    <source>
        <strain evidence="7">UoL-UT</strain>
    </source>
</reference>
<proteinExistence type="predicted"/>
<dbReference type="Pfam" id="PF08625">
    <property type="entry name" value="Utp13"/>
    <property type="match status" value="1"/>
</dbReference>
<dbReference type="InterPro" id="IPR020472">
    <property type="entry name" value="WD40_PAC1"/>
</dbReference>
<dbReference type="PROSITE" id="PS50082">
    <property type="entry name" value="WD_REPEATS_2"/>
    <property type="match status" value="8"/>
</dbReference>
<evidence type="ECO:0000256" key="1">
    <source>
        <dbReference type="ARBA" id="ARBA00004604"/>
    </source>
</evidence>
<accession>A0A443S851</accession>
<dbReference type="EMBL" id="NCKV01006048">
    <property type="protein sequence ID" value="RWS23691.1"/>
    <property type="molecule type" value="Genomic_DNA"/>
</dbReference>
<feature type="non-terminal residue" evidence="7">
    <location>
        <position position="1"/>
    </location>
</feature>
<dbReference type="GO" id="GO:0034511">
    <property type="term" value="F:U3 snoRNA binding"/>
    <property type="evidence" value="ECO:0007669"/>
    <property type="project" value="TreeGrafter"/>
</dbReference>
<feature type="repeat" description="WD" evidence="5">
    <location>
        <begin position="324"/>
        <end position="366"/>
    </location>
</feature>
<dbReference type="PRINTS" id="PR00320">
    <property type="entry name" value="GPROTEINBRPT"/>
</dbReference>
<keyword evidence="8" id="KW-1185">Reference proteome</keyword>
<dbReference type="GO" id="GO:0030686">
    <property type="term" value="C:90S preribosome"/>
    <property type="evidence" value="ECO:0007669"/>
    <property type="project" value="TreeGrafter"/>
</dbReference>
<dbReference type="GO" id="GO:0032040">
    <property type="term" value="C:small-subunit processome"/>
    <property type="evidence" value="ECO:0007669"/>
    <property type="project" value="InterPro"/>
</dbReference>
<dbReference type="InterPro" id="IPR036322">
    <property type="entry name" value="WD40_repeat_dom_sf"/>
</dbReference>
<evidence type="ECO:0000256" key="3">
    <source>
        <dbReference type="ARBA" id="ARBA00022737"/>
    </source>
</evidence>
<feature type="repeat" description="WD" evidence="5">
    <location>
        <begin position="466"/>
        <end position="507"/>
    </location>
</feature>
<gene>
    <name evidence="7" type="ORF">B4U80_02322</name>
</gene>
<keyword evidence="4" id="KW-0539">Nucleus</keyword>
<evidence type="ECO:0000313" key="8">
    <source>
        <dbReference type="Proteomes" id="UP000288716"/>
    </source>
</evidence>
<feature type="repeat" description="WD" evidence="5">
    <location>
        <begin position="508"/>
        <end position="549"/>
    </location>
</feature>
<dbReference type="AlphaFoldDB" id="A0A443S851"/>
<dbReference type="PANTHER" id="PTHR19854:SF15">
    <property type="entry name" value="TRANSDUCIN BETA-LIKE PROTEIN 3"/>
    <property type="match status" value="1"/>
</dbReference>
<dbReference type="FunFam" id="2.130.10.10:FF:000230">
    <property type="entry name" value="Transducin beta-like protein 3"/>
    <property type="match status" value="1"/>
</dbReference>
<evidence type="ECO:0000313" key="7">
    <source>
        <dbReference type="EMBL" id="RWS23691.1"/>
    </source>
</evidence>
<dbReference type="GO" id="GO:0000480">
    <property type="term" value="P:endonucleolytic cleavage in 5'-ETS of tricistronic rRNA transcript (SSU-rRNA, 5.8S rRNA, LSU-rRNA)"/>
    <property type="evidence" value="ECO:0007669"/>
    <property type="project" value="TreeGrafter"/>
</dbReference>
<feature type="repeat" description="WD" evidence="5">
    <location>
        <begin position="45"/>
        <end position="86"/>
    </location>
</feature>
<feature type="repeat" description="WD" evidence="5">
    <location>
        <begin position="203"/>
        <end position="229"/>
    </location>
</feature>
<feature type="repeat" description="WD" evidence="5">
    <location>
        <begin position="423"/>
        <end position="457"/>
    </location>
</feature>
<evidence type="ECO:0000256" key="4">
    <source>
        <dbReference type="ARBA" id="ARBA00023242"/>
    </source>
</evidence>